<dbReference type="AlphaFoldDB" id="A0A7S1N0N5"/>
<proteinExistence type="predicted"/>
<accession>A0A7S1N0N5</accession>
<reference evidence="1" key="1">
    <citation type="submission" date="2021-01" db="EMBL/GenBank/DDBJ databases">
        <authorList>
            <person name="Corre E."/>
            <person name="Pelletier E."/>
            <person name="Niang G."/>
            <person name="Scheremetjew M."/>
            <person name="Finn R."/>
            <person name="Kale V."/>
            <person name="Holt S."/>
            <person name="Cochrane G."/>
            <person name="Meng A."/>
            <person name="Brown T."/>
            <person name="Cohen L."/>
        </authorList>
    </citation>
    <scope>NUCLEOTIDE SEQUENCE</scope>
    <source>
        <strain evidence="1">NIES-381</strain>
    </source>
</reference>
<sequence>MPLCGRVLLPSTPPIQTYHLTFLAHPHACKYPDEKLACALPPRLIQMHPEALASGLNMECAHTTKLLPFVPVLAEHTIELPKQQSFALRKRSGCWNHPALLGLSIPCIQHKLSLVWHPLAHSTQRTAFDSFK</sequence>
<name>A0A7S1N0N5_9EUGL</name>
<protein>
    <submittedName>
        <fullName evidence="1">Uncharacterized protein</fullName>
    </submittedName>
</protein>
<evidence type="ECO:0000313" key="1">
    <source>
        <dbReference type="EMBL" id="CAD8989504.1"/>
    </source>
</evidence>
<gene>
    <name evidence="1" type="ORF">EGYM00392_LOCUS545</name>
</gene>
<organism evidence="1">
    <name type="scientific">Eutreptiella gymnastica</name>
    <dbReference type="NCBI Taxonomy" id="73025"/>
    <lineage>
        <taxon>Eukaryota</taxon>
        <taxon>Discoba</taxon>
        <taxon>Euglenozoa</taxon>
        <taxon>Euglenida</taxon>
        <taxon>Spirocuta</taxon>
        <taxon>Euglenophyceae</taxon>
        <taxon>Eutreptiales</taxon>
        <taxon>Eutreptiaceae</taxon>
        <taxon>Eutreptiella</taxon>
    </lineage>
</organism>
<dbReference type="EMBL" id="HBGA01001432">
    <property type="protein sequence ID" value="CAD8989504.1"/>
    <property type="molecule type" value="Transcribed_RNA"/>
</dbReference>